<evidence type="ECO:0000313" key="2">
    <source>
        <dbReference type="RefSeq" id="XP_026114797.1"/>
    </source>
</evidence>
<proteinExistence type="predicted"/>
<evidence type="ECO:0000313" key="3">
    <source>
        <dbReference type="RefSeq" id="XP_026114798.1"/>
    </source>
</evidence>
<dbReference type="RefSeq" id="XP_026114799.1">
    <property type="nucleotide sequence ID" value="XM_026259014.1"/>
</dbReference>
<evidence type="ECO:0000313" key="4">
    <source>
        <dbReference type="RefSeq" id="XP_026114799.1"/>
    </source>
</evidence>
<dbReference type="RefSeq" id="XP_026114800.1">
    <property type="nucleotide sequence ID" value="XM_026259015.1"/>
</dbReference>
<accession>A0A6P6P193</accession>
<reference evidence="2 3" key="1">
    <citation type="submission" date="2025-04" db="UniProtKB">
        <authorList>
            <consortium name="RefSeq"/>
        </authorList>
    </citation>
    <scope>IDENTIFICATION</scope>
    <source>
        <strain evidence="2 3">Wakin</strain>
        <tissue evidence="2 3">Muscle</tissue>
    </source>
</reference>
<sequence>MEKYNTPGLGRGRGVYQTDVTFSVDRGLTGYPLTSTPCVAFQNCGETLKTDQSGGNMADRTALGTSTEGGSIPVDMLVTVVKQIGQSISENIVSCLESRVLGGGEGFRAEQPGSSILSGTQNLKLVLQSDVKEPAYYRGDGSDKCTVYEWVELMSVYLRKREYSQECQAEEVLGRLMGRARDVVKIALRNYAKTDLTNGPGPIFDILKQHFGETVHSAMPLADFYATLPLKGESPFDYWIRLNRAIDVAEDCLKRQGKKLDNPSQEVTVMFVRHCPDPQLQLIFRCKPQQHWTAAEVQERLDEFQRENKYTRNQLSCLAQKQETVLHVLPTAHDEVSNNEVSVVKCNAPQVQQSFACSSVESLERLITRLEHVLERVPSEMTKPAEKPVRPRPKTKGDRWGPCKVCGDSNHTTSYHCRANGLCFVCFAPNHTRFECPNIVADGLVRVSSTACPSGQQGN</sequence>
<dbReference type="RefSeq" id="XP_026114798.1">
    <property type="nucleotide sequence ID" value="XM_026259013.1"/>
</dbReference>
<dbReference type="Proteomes" id="UP000515129">
    <property type="component" value="Unplaced"/>
</dbReference>
<dbReference type="RefSeq" id="XP_026114797.1">
    <property type="nucleotide sequence ID" value="XM_026259012.1"/>
</dbReference>
<keyword evidence="1" id="KW-1185">Reference proteome</keyword>
<dbReference type="KEGG" id="caua:113093154"/>
<dbReference type="AlphaFoldDB" id="A0A6P6P193"/>
<protein>
    <submittedName>
        <fullName evidence="2 3">Uncharacterized protein LOC113093154</fullName>
    </submittedName>
</protein>
<gene>
    <name evidence="2 3 4 5" type="primary">LOC113093154</name>
</gene>
<evidence type="ECO:0000313" key="5">
    <source>
        <dbReference type="RefSeq" id="XP_026114800.1"/>
    </source>
</evidence>
<organism evidence="1 2">
    <name type="scientific">Carassius auratus</name>
    <name type="common">Goldfish</name>
    <dbReference type="NCBI Taxonomy" id="7957"/>
    <lineage>
        <taxon>Eukaryota</taxon>
        <taxon>Metazoa</taxon>
        <taxon>Chordata</taxon>
        <taxon>Craniata</taxon>
        <taxon>Vertebrata</taxon>
        <taxon>Euteleostomi</taxon>
        <taxon>Actinopterygii</taxon>
        <taxon>Neopterygii</taxon>
        <taxon>Teleostei</taxon>
        <taxon>Ostariophysi</taxon>
        <taxon>Cypriniformes</taxon>
        <taxon>Cyprinidae</taxon>
        <taxon>Cyprininae</taxon>
        <taxon>Carassius</taxon>
    </lineage>
</organism>
<dbReference type="OrthoDB" id="8885329at2759"/>
<evidence type="ECO:0000313" key="1">
    <source>
        <dbReference type="Proteomes" id="UP000515129"/>
    </source>
</evidence>
<name>A0A6P6P193_CARAU</name>
<dbReference type="GeneID" id="113093154"/>